<name>A0A062UWC8_9EURY</name>
<evidence type="ECO:0000313" key="3">
    <source>
        <dbReference type="EMBL" id="KCZ71316.1"/>
    </source>
</evidence>
<protein>
    <submittedName>
        <fullName evidence="3">Putative membrane protein</fullName>
    </submittedName>
</protein>
<keyword evidence="4" id="KW-1185">Reference proteome</keyword>
<keyword evidence="1" id="KW-0812">Transmembrane</keyword>
<feature type="transmembrane region" description="Helical" evidence="1">
    <location>
        <begin position="36"/>
        <end position="56"/>
    </location>
</feature>
<dbReference type="AlphaFoldDB" id="A0A062UWC8"/>
<keyword evidence="1" id="KW-1133">Transmembrane helix</keyword>
<gene>
    <name evidence="3" type="ORF">ANME2D_02043</name>
</gene>
<sequence length="95" mass="10397">MSNKSSTLWILIALLVVVVLLFSGGGMMGFGMGSGAIIMVLFWGAIIWLVISLINAGTQKSEETSESALAILKKRYARGEITREQYLEMEKELKG</sequence>
<comment type="caution">
    <text evidence="3">The sequence shown here is derived from an EMBL/GenBank/DDBJ whole genome shotgun (WGS) entry which is preliminary data.</text>
</comment>
<dbReference type="EMBL" id="JMIY01000005">
    <property type="protein sequence ID" value="KCZ71316.1"/>
    <property type="molecule type" value="Genomic_DNA"/>
</dbReference>
<reference evidence="3 4" key="1">
    <citation type="journal article" date="2013" name="Nature">
        <title>Anaerobic oxidation of methane coupled to nitrate reduction in a novel archaeal lineage.</title>
        <authorList>
            <person name="Haroon M.F."/>
            <person name="Hu S."/>
            <person name="Shi Y."/>
            <person name="Imelfort M."/>
            <person name="Keller J."/>
            <person name="Hugenholtz P."/>
            <person name="Yuan Z."/>
            <person name="Tyson G.W."/>
        </authorList>
    </citation>
    <scope>NUCLEOTIDE SEQUENCE [LARGE SCALE GENOMIC DNA]</scope>
    <source>
        <strain evidence="3 4">ANME-2d</strain>
    </source>
</reference>
<evidence type="ECO:0000313" key="4">
    <source>
        <dbReference type="Proteomes" id="UP000027153"/>
    </source>
</evidence>
<dbReference type="InterPro" id="IPR018649">
    <property type="entry name" value="SHOCT"/>
</dbReference>
<dbReference type="PATRIC" id="fig|1392998.3.peg.2046"/>
<evidence type="ECO:0000259" key="2">
    <source>
        <dbReference type="Pfam" id="PF09851"/>
    </source>
</evidence>
<proteinExistence type="predicted"/>
<accession>A0A062UWC8</accession>
<dbReference type="Proteomes" id="UP000027153">
    <property type="component" value="Unassembled WGS sequence"/>
</dbReference>
<organism evidence="3 4">
    <name type="scientific">Candidatus Methanoperedens nitratireducens</name>
    <dbReference type="NCBI Taxonomy" id="1392998"/>
    <lineage>
        <taxon>Archaea</taxon>
        <taxon>Methanobacteriati</taxon>
        <taxon>Methanobacteriota</taxon>
        <taxon>Stenosarchaea group</taxon>
        <taxon>Methanomicrobia</taxon>
        <taxon>Methanosarcinales</taxon>
        <taxon>ANME-2 cluster</taxon>
        <taxon>Candidatus Methanoperedentaceae</taxon>
        <taxon>Candidatus Methanoperedens</taxon>
    </lineage>
</organism>
<dbReference type="RefSeq" id="WP_081810228.1">
    <property type="nucleotide sequence ID" value="NZ_JMIY01000005.1"/>
</dbReference>
<dbReference type="OrthoDB" id="53394at2157"/>
<feature type="domain" description="SHOCT" evidence="2">
    <location>
        <begin position="68"/>
        <end position="93"/>
    </location>
</feature>
<evidence type="ECO:0000256" key="1">
    <source>
        <dbReference type="SAM" id="Phobius"/>
    </source>
</evidence>
<dbReference type="Pfam" id="PF09851">
    <property type="entry name" value="SHOCT"/>
    <property type="match status" value="1"/>
</dbReference>
<keyword evidence="1" id="KW-0472">Membrane</keyword>
<feature type="transmembrane region" description="Helical" evidence="1">
    <location>
        <begin position="7"/>
        <end position="30"/>
    </location>
</feature>